<dbReference type="HOGENOM" id="CLU_2685849_0_0_0"/>
<sequence>MGRGVRELLLLMNNLENCAHVSCREARPICLFDQRLGSSGCLFLLGRKPVGRAYTRQDTCLQVIKAILGLWRSR</sequence>
<dbReference type="AlphaFoldDB" id="L0DDS5"/>
<keyword evidence="2" id="KW-1185">Reference proteome</keyword>
<dbReference type="EMBL" id="CP003364">
    <property type="protein sequence ID" value="AGA26816.1"/>
    <property type="molecule type" value="Genomic_DNA"/>
</dbReference>
<organism evidence="1 2">
    <name type="scientific">Singulisphaera acidiphila (strain ATCC BAA-1392 / DSM 18658 / VKM B-2454 / MOB10)</name>
    <dbReference type="NCBI Taxonomy" id="886293"/>
    <lineage>
        <taxon>Bacteria</taxon>
        <taxon>Pseudomonadati</taxon>
        <taxon>Planctomycetota</taxon>
        <taxon>Planctomycetia</taxon>
        <taxon>Isosphaerales</taxon>
        <taxon>Isosphaeraceae</taxon>
        <taxon>Singulisphaera</taxon>
    </lineage>
</organism>
<reference evidence="1 2" key="1">
    <citation type="submission" date="2012-02" db="EMBL/GenBank/DDBJ databases">
        <title>Complete sequence of chromosome of Singulisphaera acidiphila DSM 18658.</title>
        <authorList>
            <consortium name="US DOE Joint Genome Institute (JGI-PGF)"/>
            <person name="Lucas S."/>
            <person name="Copeland A."/>
            <person name="Lapidus A."/>
            <person name="Glavina del Rio T."/>
            <person name="Dalin E."/>
            <person name="Tice H."/>
            <person name="Bruce D."/>
            <person name="Goodwin L."/>
            <person name="Pitluck S."/>
            <person name="Peters L."/>
            <person name="Ovchinnikova G."/>
            <person name="Chertkov O."/>
            <person name="Kyrpides N."/>
            <person name="Mavromatis K."/>
            <person name="Ivanova N."/>
            <person name="Brettin T."/>
            <person name="Detter J.C."/>
            <person name="Han C."/>
            <person name="Larimer F."/>
            <person name="Land M."/>
            <person name="Hauser L."/>
            <person name="Markowitz V."/>
            <person name="Cheng J.-F."/>
            <person name="Hugenholtz P."/>
            <person name="Woyke T."/>
            <person name="Wu D."/>
            <person name="Tindall B."/>
            <person name="Pomrenke H."/>
            <person name="Brambilla E."/>
            <person name="Klenk H.-P."/>
            <person name="Eisen J.A."/>
        </authorList>
    </citation>
    <scope>NUCLEOTIDE SEQUENCE [LARGE SCALE GENOMIC DNA]</scope>
    <source>
        <strain evidence="2">ATCC BAA-1392 / DSM 18658 / VKM B-2454 / MOB10</strain>
    </source>
</reference>
<proteinExistence type="predicted"/>
<name>L0DDS5_SINAD</name>
<accession>L0DDS5</accession>
<dbReference type="KEGG" id="saci:Sinac_2508"/>
<gene>
    <name evidence="1" type="ordered locus">Sinac_2508</name>
</gene>
<dbReference type="Proteomes" id="UP000010798">
    <property type="component" value="Chromosome"/>
</dbReference>
<evidence type="ECO:0000313" key="1">
    <source>
        <dbReference type="EMBL" id="AGA26816.1"/>
    </source>
</evidence>
<evidence type="ECO:0000313" key="2">
    <source>
        <dbReference type="Proteomes" id="UP000010798"/>
    </source>
</evidence>
<protein>
    <submittedName>
        <fullName evidence="1">Uncharacterized protein</fullName>
    </submittedName>
</protein>